<gene>
    <name evidence="1" type="ORF">LMG7974_01645</name>
</gene>
<reference evidence="1 2" key="1">
    <citation type="submission" date="2020-11" db="EMBL/GenBank/DDBJ databases">
        <authorList>
            <person name="Peeters C."/>
        </authorList>
    </citation>
    <scope>NUCLEOTIDE SEQUENCE [LARGE SCALE GENOMIC DNA]</scope>
    <source>
        <strain evidence="1 2">LMG 7974</strain>
    </source>
</reference>
<dbReference type="Proteomes" id="UP000789803">
    <property type="component" value="Unassembled WGS sequence"/>
</dbReference>
<evidence type="ECO:0000313" key="1">
    <source>
        <dbReference type="EMBL" id="CAD7289568.1"/>
    </source>
</evidence>
<proteinExistence type="predicted"/>
<comment type="caution">
    <text evidence="1">The sequence shown here is derived from an EMBL/GenBank/DDBJ whole genome shotgun (WGS) entry which is preliminary data.</text>
</comment>
<accession>A0ABN7KC77</accession>
<keyword evidence="2" id="KW-1185">Reference proteome</keyword>
<name>A0ABN7KC77_9BACT</name>
<organism evidence="1 2">
    <name type="scientific">Campylobacter majalis</name>
    <dbReference type="NCBI Taxonomy" id="2790656"/>
    <lineage>
        <taxon>Bacteria</taxon>
        <taxon>Pseudomonadati</taxon>
        <taxon>Campylobacterota</taxon>
        <taxon>Epsilonproteobacteria</taxon>
        <taxon>Campylobacterales</taxon>
        <taxon>Campylobacteraceae</taxon>
        <taxon>Campylobacter</taxon>
    </lineage>
</organism>
<evidence type="ECO:0000313" key="2">
    <source>
        <dbReference type="Proteomes" id="UP000789803"/>
    </source>
</evidence>
<sequence>MKVCSIFDFRQGVGKKLNAAYALYVSTDFLTTTKHKTKRQTRM</sequence>
<protein>
    <submittedName>
        <fullName evidence="1">Uncharacterized protein</fullName>
    </submittedName>
</protein>
<dbReference type="EMBL" id="CAJHOF010000018">
    <property type="protein sequence ID" value="CAD7289568.1"/>
    <property type="molecule type" value="Genomic_DNA"/>
</dbReference>